<keyword evidence="2" id="KW-0808">Transferase</keyword>
<dbReference type="InterPro" id="IPR002201">
    <property type="entry name" value="Glyco_trans_9"/>
</dbReference>
<dbReference type="PANTHER" id="PTHR30160:SF7">
    <property type="entry name" value="ADP-HEPTOSE--LPS HEPTOSYLTRANSFERASE 2"/>
    <property type="match status" value="1"/>
</dbReference>
<dbReference type="InterPro" id="IPR051199">
    <property type="entry name" value="LPS_LOS_Heptosyltrfase"/>
</dbReference>
<name>A0A382ASZ6_9ZZZZ</name>
<keyword evidence="1" id="KW-0328">Glycosyltransferase</keyword>
<dbReference type="CDD" id="cd03789">
    <property type="entry name" value="GT9_LPS_heptosyltransferase"/>
    <property type="match status" value="1"/>
</dbReference>
<proteinExistence type="predicted"/>
<dbReference type="AlphaFoldDB" id="A0A382ASZ6"/>
<accession>A0A382ASZ6</accession>
<gene>
    <name evidence="3" type="ORF">METZ01_LOCUS156997</name>
</gene>
<dbReference type="GO" id="GO:0009244">
    <property type="term" value="P:lipopolysaccharide core region biosynthetic process"/>
    <property type="evidence" value="ECO:0007669"/>
    <property type="project" value="TreeGrafter"/>
</dbReference>
<dbReference type="Pfam" id="PF01075">
    <property type="entry name" value="Glyco_transf_9"/>
    <property type="match status" value="1"/>
</dbReference>
<dbReference type="GO" id="GO:0008713">
    <property type="term" value="F:ADP-heptose-lipopolysaccharide heptosyltransferase activity"/>
    <property type="evidence" value="ECO:0007669"/>
    <property type="project" value="TreeGrafter"/>
</dbReference>
<feature type="non-terminal residue" evidence="3">
    <location>
        <position position="468"/>
    </location>
</feature>
<protein>
    <recommendedName>
        <fullName evidence="4">Glycosyltransferase family 9 protein</fullName>
    </recommendedName>
</protein>
<dbReference type="Gene3D" id="3.40.50.2000">
    <property type="entry name" value="Glycogen Phosphorylase B"/>
    <property type="match status" value="2"/>
</dbReference>
<evidence type="ECO:0008006" key="4">
    <source>
        <dbReference type="Google" id="ProtNLM"/>
    </source>
</evidence>
<organism evidence="3">
    <name type="scientific">marine metagenome</name>
    <dbReference type="NCBI Taxonomy" id="408172"/>
    <lineage>
        <taxon>unclassified sequences</taxon>
        <taxon>metagenomes</taxon>
        <taxon>ecological metagenomes</taxon>
    </lineage>
</organism>
<reference evidence="3" key="1">
    <citation type="submission" date="2018-05" db="EMBL/GenBank/DDBJ databases">
        <authorList>
            <person name="Lanie J.A."/>
            <person name="Ng W.-L."/>
            <person name="Kazmierczak K.M."/>
            <person name="Andrzejewski T.M."/>
            <person name="Davidsen T.M."/>
            <person name="Wayne K.J."/>
            <person name="Tettelin H."/>
            <person name="Glass J.I."/>
            <person name="Rusch D."/>
            <person name="Podicherti R."/>
            <person name="Tsui H.-C.T."/>
            <person name="Winkler M.E."/>
        </authorList>
    </citation>
    <scope>NUCLEOTIDE SEQUENCE</scope>
</reference>
<sequence>MIKNILILNMTRMGDLVQSTSSIAGLRKQYPNACITLMVTSAFEEFSKKIPCINKRVIFDIKQFVDRVDKKQMLWVDVYKYLESILNELKDRKYDLLINLSHSKLSAFMISYLKIKNMRGFGCDANGDRITLDPWMQYFGIEPFNRQLNPFNLVEIFTRSAGVAPEDNPIRLSNKRDDIESMSKFFEIDSINSKELLIGIQAGSSLEGRRWPPESFAKIADGLVESLGAKIILLGVNSEKKLSEKIISLAKHKYGITDLTGETNVDELTALVSRCSYLITNDTGTMHVAAAVGTTIIGLFFAHAHPYETAPYSPGHLIFQARIPCAPCSYGVECNNVICTRKVYPEHLLAMIRSHFIAGSWRAIDTISELTEVNIHETYIGEDRRLRLRPLIKNYLTLNDIFREIYSEHWMRFLGVVKVQESFYCNIGDLLLMDYDCSNIIDLSGQIEVKSCALNDIEKLASRGICLA</sequence>
<evidence type="ECO:0000256" key="1">
    <source>
        <dbReference type="ARBA" id="ARBA00022676"/>
    </source>
</evidence>
<evidence type="ECO:0000256" key="2">
    <source>
        <dbReference type="ARBA" id="ARBA00022679"/>
    </source>
</evidence>
<dbReference type="GO" id="GO:0005829">
    <property type="term" value="C:cytosol"/>
    <property type="evidence" value="ECO:0007669"/>
    <property type="project" value="TreeGrafter"/>
</dbReference>
<evidence type="ECO:0000313" key="3">
    <source>
        <dbReference type="EMBL" id="SVB04143.1"/>
    </source>
</evidence>
<dbReference type="SUPFAM" id="SSF53756">
    <property type="entry name" value="UDP-Glycosyltransferase/glycogen phosphorylase"/>
    <property type="match status" value="1"/>
</dbReference>
<dbReference type="PANTHER" id="PTHR30160">
    <property type="entry name" value="TETRAACYLDISACCHARIDE 4'-KINASE-RELATED"/>
    <property type="match status" value="1"/>
</dbReference>
<dbReference type="EMBL" id="UINC01026527">
    <property type="protein sequence ID" value="SVB04143.1"/>
    <property type="molecule type" value="Genomic_DNA"/>
</dbReference>